<feature type="transmembrane region" description="Helical" evidence="2">
    <location>
        <begin position="131"/>
        <end position="148"/>
    </location>
</feature>
<keyword evidence="2" id="KW-0812">Transmembrane</keyword>
<evidence type="ECO:0000313" key="4">
    <source>
        <dbReference type="Proteomes" id="UP000272908"/>
    </source>
</evidence>
<accession>A0A3B0MI75</accession>
<evidence type="ECO:0000313" key="3">
    <source>
        <dbReference type="EMBL" id="SUZ33248.1"/>
    </source>
</evidence>
<dbReference type="GO" id="GO:0042910">
    <property type="term" value="F:xenobiotic transmembrane transporter activity"/>
    <property type="evidence" value="ECO:0007669"/>
    <property type="project" value="InterPro"/>
</dbReference>
<dbReference type="InterPro" id="IPR002528">
    <property type="entry name" value="MATE_fam"/>
</dbReference>
<dbReference type="PANTHER" id="PTHR43298:SF2">
    <property type="entry name" value="FMN_FAD EXPORTER YEEO-RELATED"/>
    <property type="match status" value="1"/>
</dbReference>
<feature type="transmembrane region" description="Helical" evidence="2">
    <location>
        <begin position="311"/>
        <end position="333"/>
    </location>
</feature>
<feature type="transmembrane region" description="Helical" evidence="2">
    <location>
        <begin position="195"/>
        <end position="215"/>
    </location>
</feature>
<keyword evidence="2" id="KW-1133">Transmembrane helix</keyword>
<reference evidence="4" key="1">
    <citation type="submission" date="2018-08" db="EMBL/GenBank/DDBJ databases">
        <authorList>
            <person name="Rodrigo-Torres L."/>
            <person name="Arahal R. D."/>
            <person name="Lucena T."/>
        </authorList>
    </citation>
    <scope>NUCLEOTIDE SEQUENCE [LARGE SCALE GENOMIC DNA]</scope>
    <source>
        <strain evidence="4">CECT 7235</strain>
    </source>
</reference>
<feature type="transmembrane region" description="Helical" evidence="2">
    <location>
        <begin position="21"/>
        <end position="45"/>
    </location>
</feature>
<dbReference type="EMBL" id="UIHC01000041">
    <property type="protein sequence ID" value="SUZ33248.1"/>
    <property type="molecule type" value="Genomic_DNA"/>
</dbReference>
<dbReference type="GO" id="GO:0015297">
    <property type="term" value="F:antiporter activity"/>
    <property type="evidence" value="ECO:0007669"/>
    <property type="project" value="InterPro"/>
</dbReference>
<keyword evidence="1" id="KW-0813">Transport</keyword>
<evidence type="ECO:0000256" key="1">
    <source>
        <dbReference type="ARBA" id="ARBA00022448"/>
    </source>
</evidence>
<sequence>MPNIPKAETPITPISLVRTALPIGAFYLTEILVGLTDLAVVGALGTTDLAAVGLGKTILLSVMVIGFAVLSIGTVLMAEKPNPARCGAVVLASVAMIIPFVTLAIIVANASGAILTASGYDPDFIVAFDRYAGILAWAIAPALLFSVLKNVLNAVERTAAITWLSIGIVLGNLMTSIALVHGIGAWQGLGVAGAAWATLGVNACAAIALLGLVLCSDHVRVRRLRRHVVVRFMADIIRLGWAAGAQQALESVLFIVVLYLLGLYSTLWLAAGTLVFAIMELNYAASGALGEVLAARIAANRSKGHANLTRLLRIGGIVAGVVAACIALVAGIFADATVTLFSSSDISSEVRSLMVNLLRWTAPFFVFDALQIVYIHALRGLRQTVMPMLLSTSCYWVVGLGGGMFLAEATSFGALGVWIGFCLGLACAAVLLSTIAFCAARRLG</sequence>
<proteinExistence type="predicted"/>
<feature type="transmembrane region" description="Helical" evidence="2">
    <location>
        <begin position="353"/>
        <end position="375"/>
    </location>
</feature>
<gene>
    <name evidence="3" type="primary">norM</name>
    <name evidence="3" type="ORF">ROE7235_03017</name>
</gene>
<feature type="transmembrane region" description="Helical" evidence="2">
    <location>
        <begin position="387"/>
        <end position="406"/>
    </location>
</feature>
<keyword evidence="2" id="KW-0472">Membrane</keyword>
<name>A0A3B0MI75_9RHOB</name>
<feature type="transmembrane region" description="Helical" evidence="2">
    <location>
        <begin position="57"/>
        <end position="76"/>
    </location>
</feature>
<feature type="transmembrane region" description="Helical" evidence="2">
    <location>
        <begin position="160"/>
        <end position="183"/>
    </location>
</feature>
<dbReference type="Proteomes" id="UP000272908">
    <property type="component" value="Unassembled WGS sequence"/>
</dbReference>
<dbReference type="Pfam" id="PF01554">
    <property type="entry name" value="MatE"/>
    <property type="match status" value="2"/>
</dbReference>
<organism evidence="3 4">
    <name type="scientific">Roseinatronobacter ekhonensis</name>
    <dbReference type="NCBI Taxonomy" id="254356"/>
    <lineage>
        <taxon>Bacteria</taxon>
        <taxon>Pseudomonadati</taxon>
        <taxon>Pseudomonadota</taxon>
        <taxon>Alphaproteobacteria</taxon>
        <taxon>Rhodobacterales</taxon>
        <taxon>Paracoccaceae</taxon>
        <taxon>Roseinatronobacter</taxon>
    </lineage>
</organism>
<feature type="transmembrane region" description="Helical" evidence="2">
    <location>
        <begin position="88"/>
        <end position="111"/>
    </location>
</feature>
<dbReference type="OrthoDB" id="9780160at2"/>
<feature type="transmembrane region" description="Helical" evidence="2">
    <location>
        <begin position="236"/>
        <end position="261"/>
    </location>
</feature>
<keyword evidence="4" id="KW-1185">Reference proteome</keyword>
<dbReference type="AlphaFoldDB" id="A0A3B0MI75"/>
<protein>
    <submittedName>
        <fullName evidence="3">Multidrug resistance protein NorM</fullName>
    </submittedName>
</protein>
<feature type="transmembrane region" description="Helical" evidence="2">
    <location>
        <begin position="418"/>
        <end position="440"/>
    </location>
</feature>
<dbReference type="GO" id="GO:0005886">
    <property type="term" value="C:plasma membrane"/>
    <property type="evidence" value="ECO:0007669"/>
    <property type="project" value="TreeGrafter"/>
</dbReference>
<evidence type="ECO:0000256" key="2">
    <source>
        <dbReference type="SAM" id="Phobius"/>
    </source>
</evidence>
<dbReference type="InterPro" id="IPR050222">
    <property type="entry name" value="MATE_MdtK"/>
</dbReference>
<dbReference type="PANTHER" id="PTHR43298">
    <property type="entry name" value="MULTIDRUG RESISTANCE PROTEIN NORM-RELATED"/>
    <property type="match status" value="1"/>
</dbReference>
<feature type="transmembrane region" description="Helical" evidence="2">
    <location>
        <begin position="267"/>
        <end position="290"/>
    </location>
</feature>
<dbReference type="RefSeq" id="WP_121096315.1">
    <property type="nucleotide sequence ID" value="NZ_UIHC01000041.1"/>
</dbReference>